<keyword evidence="4 7" id="KW-0812">Transmembrane</keyword>
<evidence type="ECO:0000256" key="2">
    <source>
        <dbReference type="ARBA" id="ARBA00005811"/>
    </source>
</evidence>
<dbReference type="GO" id="GO:0005886">
    <property type="term" value="C:plasma membrane"/>
    <property type="evidence" value="ECO:0007669"/>
    <property type="project" value="UniProtKB-SubCell"/>
</dbReference>
<dbReference type="PANTHER" id="PTHR30558">
    <property type="entry name" value="EXBD MEMBRANE COMPONENT OF PMF-DRIVEN MACROMOLECULE IMPORT SYSTEM"/>
    <property type="match status" value="1"/>
</dbReference>
<evidence type="ECO:0000256" key="6">
    <source>
        <dbReference type="ARBA" id="ARBA00023136"/>
    </source>
</evidence>
<keyword evidence="10" id="KW-1185">Reference proteome</keyword>
<keyword evidence="7" id="KW-0653">Protein transport</keyword>
<sequence>MAFASFDNKGSSAPVAEINMVPLIDVMLVLLVIFIVTAPLLSHSVKLELPKASAQPVTVKAEKIDFSIDAAGVRYWNGQAIGRDEAAARFAEEGRKPVQPEIHLRADQAVAYKLVAETLADASKAGLSKIGFVTDPSAVSGAQ</sequence>
<comment type="subcellular location">
    <subcellularLocation>
        <location evidence="1">Cell membrane</location>
        <topology evidence="1">Single-pass membrane protein</topology>
    </subcellularLocation>
    <subcellularLocation>
        <location evidence="7">Cell membrane</location>
        <topology evidence="7">Single-pass type II membrane protein</topology>
    </subcellularLocation>
</comment>
<gene>
    <name evidence="9" type="ORF">EYS42_07240</name>
</gene>
<comment type="similarity">
    <text evidence="2 7">Belongs to the ExbD/TolR family.</text>
</comment>
<name>A0A4Q9H1C1_9BURK</name>
<organism evidence="9 10">
    <name type="scientific">Aquabacterium lacunae</name>
    <dbReference type="NCBI Taxonomy" id="2528630"/>
    <lineage>
        <taxon>Bacteria</taxon>
        <taxon>Pseudomonadati</taxon>
        <taxon>Pseudomonadota</taxon>
        <taxon>Betaproteobacteria</taxon>
        <taxon>Burkholderiales</taxon>
        <taxon>Aquabacterium</taxon>
    </lineage>
</organism>
<evidence type="ECO:0000256" key="5">
    <source>
        <dbReference type="ARBA" id="ARBA00022989"/>
    </source>
</evidence>
<reference evidence="9 10" key="1">
    <citation type="submission" date="2019-02" db="EMBL/GenBank/DDBJ databases">
        <title>Aquabacterium sp. strain KMB7.</title>
        <authorList>
            <person name="Chen W.-M."/>
        </authorList>
    </citation>
    <scope>NUCLEOTIDE SEQUENCE [LARGE SCALE GENOMIC DNA]</scope>
    <source>
        <strain evidence="9 10">KMB7</strain>
    </source>
</reference>
<dbReference type="Proteomes" id="UP000292120">
    <property type="component" value="Unassembled WGS sequence"/>
</dbReference>
<feature type="transmembrane region" description="Helical" evidence="8">
    <location>
        <begin position="20"/>
        <end position="41"/>
    </location>
</feature>
<dbReference type="GO" id="GO:0015031">
    <property type="term" value="P:protein transport"/>
    <property type="evidence" value="ECO:0007669"/>
    <property type="project" value="UniProtKB-KW"/>
</dbReference>
<proteinExistence type="inferred from homology"/>
<dbReference type="PANTHER" id="PTHR30558:SF7">
    <property type="entry name" value="TOL-PAL SYSTEM PROTEIN TOLR"/>
    <property type="match status" value="1"/>
</dbReference>
<evidence type="ECO:0000256" key="8">
    <source>
        <dbReference type="SAM" id="Phobius"/>
    </source>
</evidence>
<evidence type="ECO:0000256" key="7">
    <source>
        <dbReference type="RuleBase" id="RU003879"/>
    </source>
</evidence>
<keyword evidence="3" id="KW-1003">Cell membrane</keyword>
<keyword evidence="6 8" id="KW-0472">Membrane</keyword>
<protein>
    <submittedName>
        <fullName evidence="9">Biopolymer transporter ExbD</fullName>
    </submittedName>
</protein>
<accession>A0A4Q9H1C1</accession>
<dbReference type="GO" id="GO:0022857">
    <property type="term" value="F:transmembrane transporter activity"/>
    <property type="evidence" value="ECO:0007669"/>
    <property type="project" value="InterPro"/>
</dbReference>
<dbReference type="Pfam" id="PF02472">
    <property type="entry name" value="ExbD"/>
    <property type="match status" value="1"/>
</dbReference>
<dbReference type="Gene3D" id="3.30.420.270">
    <property type="match status" value="1"/>
</dbReference>
<dbReference type="InterPro" id="IPR003400">
    <property type="entry name" value="ExbD"/>
</dbReference>
<dbReference type="EMBL" id="SIXI01000002">
    <property type="protein sequence ID" value="TBO32948.1"/>
    <property type="molecule type" value="Genomic_DNA"/>
</dbReference>
<evidence type="ECO:0000313" key="9">
    <source>
        <dbReference type="EMBL" id="TBO32948.1"/>
    </source>
</evidence>
<keyword evidence="7" id="KW-0813">Transport</keyword>
<evidence type="ECO:0000313" key="10">
    <source>
        <dbReference type="Proteomes" id="UP000292120"/>
    </source>
</evidence>
<evidence type="ECO:0000256" key="3">
    <source>
        <dbReference type="ARBA" id="ARBA00022475"/>
    </source>
</evidence>
<dbReference type="AlphaFoldDB" id="A0A4Q9H1C1"/>
<evidence type="ECO:0000256" key="4">
    <source>
        <dbReference type="ARBA" id="ARBA00022692"/>
    </source>
</evidence>
<comment type="caution">
    <text evidence="9">The sequence shown here is derived from an EMBL/GenBank/DDBJ whole genome shotgun (WGS) entry which is preliminary data.</text>
</comment>
<dbReference type="OrthoDB" id="9798629at2"/>
<dbReference type="RefSeq" id="WP_130967204.1">
    <property type="nucleotide sequence ID" value="NZ_SIXI01000002.1"/>
</dbReference>
<evidence type="ECO:0000256" key="1">
    <source>
        <dbReference type="ARBA" id="ARBA00004162"/>
    </source>
</evidence>
<keyword evidence="5 8" id="KW-1133">Transmembrane helix</keyword>